<dbReference type="Pfam" id="PF03101">
    <property type="entry name" value="FAR1"/>
    <property type="match status" value="1"/>
</dbReference>
<keyword evidence="3" id="KW-0862">Zinc</keyword>
<evidence type="ECO:0000259" key="5">
    <source>
        <dbReference type="PROSITE" id="PS50966"/>
    </source>
</evidence>
<keyword evidence="7" id="KW-1185">Reference proteome</keyword>
<dbReference type="GO" id="GO:0008270">
    <property type="term" value="F:zinc ion binding"/>
    <property type="evidence" value="ECO:0007669"/>
    <property type="project" value="UniProtKB-KW"/>
</dbReference>
<evidence type="ECO:0000313" key="6">
    <source>
        <dbReference type="EMBL" id="KAG2608046.1"/>
    </source>
</evidence>
<dbReference type="Pfam" id="PF04434">
    <property type="entry name" value="SWIM"/>
    <property type="match status" value="1"/>
</dbReference>
<protein>
    <recommendedName>
        <fullName evidence="5">SWIM-type domain-containing protein</fullName>
    </recommendedName>
</protein>
<feature type="domain" description="SWIM-type" evidence="5">
    <location>
        <begin position="444"/>
        <end position="478"/>
    </location>
</feature>
<evidence type="ECO:0000256" key="4">
    <source>
        <dbReference type="PROSITE-ProRule" id="PRU00325"/>
    </source>
</evidence>
<sequence length="635" mass="73414">MADLESLLEYNQIVSQMFDSEVEGFQFYNRYALKKGFSVRRSYAEWDAGHNELTLRKFVCSREGFREAKHMKREDKQRRPRNITRVGCRAKFYVKDFINDHNHPLAPKDLSCLLRSHRRINDEQKADILEMEISGIRKHQIFEIQEMQYDGYDKVGYTQRDLYNFCHRHNQGTIFAGDAQTVIGHLRERERRDADFFFRIMTDEQGHLVGLFWCDTQYLLDYAAFGDVVVFDSIYKTNRYNLPLVPFVGVNHHKRTILFGCGIISRENKNSYKWLLRTFFEANIQKHPISVITDGDLAMQRAIRIVWLNSSHRLCGWHIEQNLVRNVHNDKLKEAFRVFMYDCCSIQEIDRKWLAFLAENECAAYHVGKCYLGLRSNQRSESMNARLQMQLDGKMTMLEMVEHYETCLSMVRRNEADDDIKALQYEPFKAPDASILEIDAKKRFTPNGNLKGISCSCRKLESLGTPCSHIFFVLGHRGERKLPDCCVLERWTMGAKSAFPPIRMSTMYEYSATLLRYRDLRNISRAASFSESRSTEAYELLRGALQEAATILPNVGANEGNMYGPVLPQAPEADCEDIRDVLDPMHVPGRGALKKMLKPSTATASKSKTKCSLCKVAGHNQRKCPTGDEVFQCSS</sequence>
<accession>A0A8T0TH79</accession>
<dbReference type="PROSITE" id="PS50966">
    <property type="entry name" value="ZF_SWIM"/>
    <property type="match status" value="1"/>
</dbReference>
<evidence type="ECO:0000313" key="7">
    <source>
        <dbReference type="Proteomes" id="UP000823388"/>
    </source>
</evidence>
<dbReference type="InterPro" id="IPR007527">
    <property type="entry name" value="Znf_SWIM"/>
</dbReference>
<gene>
    <name evidence="6" type="ORF">PVAP13_4NG289338</name>
</gene>
<dbReference type="PANTHER" id="PTHR47718">
    <property type="entry name" value="OS01G0519700 PROTEIN"/>
    <property type="match status" value="1"/>
</dbReference>
<dbReference type="InterPro" id="IPR018289">
    <property type="entry name" value="MULE_transposase_dom"/>
</dbReference>
<name>A0A8T0TH79_PANVG</name>
<dbReference type="Proteomes" id="UP000823388">
    <property type="component" value="Chromosome 4N"/>
</dbReference>
<dbReference type="PANTHER" id="PTHR47718:SF13">
    <property type="entry name" value="OS09G0290500 PROTEIN"/>
    <property type="match status" value="1"/>
</dbReference>
<keyword evidence="1" id="KW-0479">Metal-binding</keyword>
<evidence type="ECO:0000256" key="1">
    <source>
        <dbReference type="ARBA" id="ARBA00022723"/>
    </source>
</evidence>
<organism evidence="6 7">
    <name type="scientific">Panicum virgatum</name>
    <name type="common">Blackwell switchgrass</name>
    <dbReference type="NCBI Taxonomy" id="38727"/>
    <lineage>
        <taxon>Eukaryota</taxon>
        <taxon>Viridiplantae</taxon>
        <taxon>Streptophyta</taxon>
        <taxon>Embryophyta</taxon>
        <taxon>Tracheophyta</taxon>
        <taxon>Spermatophyta</taxon>
        <taxon>Magnoliopsida</taxon>
        <taxon>Liliopsida</taxon>
        <taxon>Poales</taxon>
        <taxon>Poaceae</taxon>
        <taxon>PACMAD clade</taxon>
        <taxon>Panicoideae</taxon>
        <taxon>Panicodae</taxon>
        <taxon>Paniceae</taxon>
        <taxon>Panicinae</taxon>
        <taxon>Panicum</taxon>
        <taxon>Panicum sect. Hiantes</taxon>
    </lineage>
</organism>
<dbReference type="Pfam" id="PF10551">
    <property type="entry name" value="MULE"/>
    <property type="match status" value="1"/>
</dbReference>
<evidence type="ECO:0000256" key="3">
    <source>
        <dbReference type="ARBA" id="ARBA00022833"/>
    </source>
</evidence>
<keyword evidence="2 4" id="KW-0863">Zinc-finger</keyword>
<dbReference type="InterPro" id="IPR004330">
    <property type="entry name" value="FAR1_DNA_bnd_dom"/>
</dbReference>
<evidence type="ECO:0000256" key="2">
    <source>
        <dbReference type="ARBA" id="ARBA00022771"/>
    </source>
</evidence>
<dbReference type="InterPro" id="IPR006564">
    <property type="entry name" value="Znf_PMZ"/>
</dbReference>
<dbReference type="AlphaFoldDB" id="A0A8T0TH79"/>
<comment type="caution">
    <text evidence="6">The sequence shown here is derived from an EMBL/GenBank/DDBJ whole genome shotgun (WGS) entry which is preliminary data.</text>
</comment>
<dbReference type="SMART" id="SM00575">
    <property type="entry name" value="ZnF_PMZ"/>
    <property type="match status" value="1"/>
</dbReference>
<proteinExistence type="predicted"/>
<dbReference type="EMBL" id="CM029044">
    <property type="protein sequence ID" value="KAG2608046.1"/>
    <property type="molecule type" value="Genomic_DNA"/>
</dbReference>
<reference evidence="6" key="1">
    <citation type="submission" date="2020-05" db="EMBL/GenBank/DDBJ databases">
        <title>WGS assembly of Panicum virgatum.</title>
        <authorList>
            <person name="Lovell J.T."/>
            <person name="Jenkins J."/>
            <person name="Shu S."/>
            <person name="Juenger T.E."/>
            <person name="Schmutz J."/>
        </authorList>
    </citation>
    <scope>NUCLEOTIDE SEQUENCE</scope>
    <source>
        <strain evidence="6">AP13</strain>
    </source>
</reference>